<dbReference type="Proteomes" id="UP001151088">
    <property type="component" value="Unassembled WGS sequence"/>
</dbReference>
<reference evidence="2" key="1">
    <citation type="submission" date="2022-08" db="EMBL/GenBank/DDBJ databases">
        <authorList>
            <person name="Li F."/>
        </authorList>
    </citation>
    <scope>NUCLEOTIDE SEQUENCE</scope>
    <source>
        <strain evidence="2">MQZ15Z-1</strain>
    </source>
</reference>
<accession>A0A9X2T450</accession>
<sequence>MTADLTAFLRRMASEPFAWGRFDCALTVADWWLANHGHDPAAPLRGTYATREECRAVLVREGGLLRLVARLAASAGASRLNEARPGAFGIVRQRDEHLAMVCTPGMRWAAKSESGIVAVAHPHLVAMWSV</sequence>
<dbReference type="RefSeq" id="WP_258735013.1">
    <property type="nucleotide sequence ID" value="NZ_JANTHZ010000015.1"/>
</dbReference>
<evidence type="ECO:0000313" key="2">
    <source>
        <dbReference type="EMBL" id="MCS0497857.1"/>
    </source>
</evidence>
<evidence type="ECO:0000259" key="1">
    <source>
        <dbReference type="Pfam" id="PF22262"/>
    </source>
</evidence>
<comment type="caution">
    <text evidence="2">The sequence shown here is derived from an EMBL/GenBank/DDBJ whole genome shotgun (WGS) entry which is preliminary data.</text>
</comment>
<dbReference type="EMBL" id="JANTHZ010000015">
    <property type="protein sequence ID" value="MCS0497857.1"/>
    <property type="molecule type" value="Genomic_DNA"/>
</dbReference>
<gene>
    <name evidence="2" type="ORF">NVS89_22460</name>
</gene>
<keyword evidence="3" id="KW-1185">Reference proteome</keyword>
<proteinExistence type="predicted"/>
<dbReference type="InterPro" id="IPR053802">
    <property type="entry name" value="DUF6950"/>
</dbReference>
<evidence type="ECO:0000313" key="3">
    <source>
        <dbReference type="Proteomes" id="UP001151088"/>
    </source>
</evidence>
<name>A0A9X2T450_9HYPH</name>
<dbReference type="AlphaFoldDB" id="A0A9X2T450"/>
<organism evidence="2 3">
    <name type="scientific">Ancylobacter mangrovi</name>
    <dbReference type="NCBI Taxonomy" id="2972472"/>
    <lineage>
        <taxon>Bacteria</taxon>
        <taxon>Pseudomonadati</taxon>
        <taxon>Pseudomonadota</taxon>
        <taxon>Alphaproteobacteria</taxon>
        <taxon>Hyphomicrobiales</taxon>
        <taxon>Xanthobacteraceae</taxon>
        <taxon>Ancylobacter</taxon>
    </lineage>
</organism>
<dbReference type="Pfam" id="PF22262">
    <property type="entry name" value="DUF6950"/>
    <property type="match status" value="1"/>
</dbReference>
<protein>
    <recommendedName>
        <fullName evidence="1">DUF6950 domain-containing protein</fullName>
    </recommendedName>
</protein>
<feature type="domain" description="DUF6950" evidence="1">
    <location>
        <begin position="3"/>
        <end position="130"/>
    </location>
</feature>